<feature type="domain" description="SnoaL-like" evidence="1">
    <location>
        <begin position="28"/>
        <end position="124"/>
    </location>
</feature>
<dbReference type="Pfam" id="PF12680">
    <property type="entry name" value="SnoaL_2"/>
    <property type="match status" value="1"/>
</dbReference>
<dbReference type="InterPro" id="IPR032710">
    <property type="entry name" value="NTF2-like_dom_sf"/>
</dbReference>
<dbReference type="STRING" id="1123272.SAMN02745824_2136"/>
<dbReference type="Gene3D" id="3.10.450.50">
    <property type="match status" value="1"/>
</dbReference>
<evidence type="ECO:0000313" key="3">
    <source>
        <dbReference type="Proteomes" id="UP000185192"/>
    </source>
</evidence>
<dbReference type="SUPFAM" id="SSF54427">
    <property type="entry name" value="NTF2-like"/>
    <property type="match status" value="1"/>
</dbReference>
<organism evidence="2 3">
    <name type="scientific">Parasphingorhabdus marina DSM 22363</name>
    <dbReference type="NCBI Taxonomy" id="1123272"/>
    <lineage>
        <taxon>Bacteria</taxon>
        <taxon>Pseudomonadati</taxon>
        <taxon>Pseudomonadota</taxon>
        <taxon>Alphaproteobacteria</taxon>
        <taxon>Sphingomonadales</taxon>
        <taxon>Sphingomonadaceae</taxon>
        <taxon>Parasphingorhabdus</taxon>
    </lineage>
</organism>
<protein>
    <recommendedName>
        <fullName evidence="1">SnoaL-like domain-containing protein</fullName>
    </recommendedName>
</protein>
<proteinExistence type="predicted"/>
<dbReference type="InterPro" id="IPR037401">
    <property type="entry name" value="SnoaL-like"/>
</dbReference>
<gene>
    <name evidence="2" type="ORF">SAMN02745824_2136</name>
</gene>
<accession>A0A1N6EXG6</accession>
<name>A0A1N6EXG6_9SPHN</name>
<dbReference type="EMBL" id="FSQW01000002">
    <property type="protein sequence ID" value="SIN87755.1"/>
    <property type="molecule type" value="Genomic_DNA"/>
</dbReference>
<dbReference type="AlphaFoldDB" id="A0A1N6EXG6"/>
<reference evidence="3" key="1">
    <citation type="submission" date="2016-11" db="EMBL/GenBank/DDBJ databases">
        <authorList>
            <person name="Varghese N."/>
            <person name="Submissions S."/>
        </authorList>
    </citation>
    <scope>NUCLEOTIDE SEQUENCE [LARGE SCALE GENOMIC DNA]</scope>
    <source>
        <strain evidence="3">DSM 22363</strain>
    </source>
</reference>
<dbReference type="RefSeq" id="WP_239447415.1">
    <property type="nucleotide sequence ID" value="NZ_FSQW01000002.1"/>
</dbReference>
<evidence type="ECO:0000313" key="2">
    <source>
        <dbReference type="EMBL" id="SIN87755.1"/>
    </source>
</evidence>
<sequence length="154" mass="16517">MMTNQPDPFSSFSGLLRAALGNMLMPEAETFLDMVADDVIMEFPYAPSAGVSRVEGKAALAEYLLGAASLITIESMSEPVVHRAQESDVVILEFACTGHGTETGIAYDQTYISVVTVTDGYITHYRDYWNPLIALRAMGGDDAITAALKEAGDA</sequence>
<keyword evidence="3" id="KW-1185">Reference proteome</keyword>
<evidence type="ECO:0000259" key="1">
    <source>
        <dbReference type="Pfam" id="PF12680"/>
    </source>
</evidence>
<dbReference type="Proteomes" id="UP000185192">
    <property type="component" value="Unassembled WGS sequence"/>
</dbReference>